<gene>
    <name evidence="2" type="ORF">E1284_30085</name>
</gene>
<dbReference type="Proteomes" id="UP000295431">
    <property type="component" value="Unassembled WGS sequence"/>
</dbReference>
<keyword evidence="3" id="KW-1185">Reference proteome</keyword>
<dbReference type="RefSeq" id="WP_131943538.1">
    <property type="nucleotide sequence ID" value="NZ_BAAAMX010000048.1"/>
</dbReference>
<evidence type="ECO:0000256" key="1">
    <source>
        <dbReference type="SAM" id="Phobius"/>
    </source>
</evidence>
<protein>
    <submittedName>
        <fullName evidence="2">Uncharacterized protein</fullName>
    </submittedName>
</protein>
<evidence type="ECO:0000313" key="3">
    <source>
        <dbReference type="Proteomes" id="UP000295431"/>
    </source>
</evidence>
<dbReference type="EMBL" id="SMJW01000203">
    <property type="protein sequence ID" value="TDC09088.1"/>
    <property type="molecule type" value="Genomic_DNA"/>
</dbReference>
<evidence type="ECO:0000313" key="2">
    <source>
        <dbReference type="EMBL" id="TDC09088.1"/>
    </source>
</evidence>
<feature type="transmembrane region" description="Helical" evidence="1">
    <location>
        <begin position="9"/>
        <end position="33"/>
    </location>
</feature>
<proteinExistence type="predicted"/>
<name>A0A4R4NIA9_9ACTN</name>
<keyword evidence="1" id="KW-1133">Transmembrane helix</keyword>
<dbReference type="AlphaFoldDB" id="A0A4R4NIA9"/>
<reference evidence="2 3" key="1">
    <citation type="submission" date="2019-03" db="EMBL/GenBank/DDBJ databases">
        <title>Draft genome sequences of novel Actinobacteria.</title>
        <authorList>
            <person name="Sahin N."/>
            <person name="Ay H."/>
            <person name="Saygin H."/>
        </authorList>
    </citation>
    <scope>NUCLEOTIDE SEQUENCE [LARGE SCALE GENOMIC DNA]</scope>
    <source>
        <strain evidence="2 3">DSM 45347</strain>
    </source>
</reference>
<sequence length="158" mass="17736">MELDSGLPVLFKCGITAMATVIAGLVFCLLRTVMAGGPVWKTFAIVMSCLSVWLWLQAVLGMFRYRVWLDGTTLCIQKSFRVLRTDLATATWVGVEYTHTGVLFLSIRGSRGRLLLVRMMTAEGRLVPQHQVEAVADAIAARLRRTRCRRGRHWPAWG</sequence>
<dbReference type="OrthoDB" id="3480070at2"/>
<organism evidence="2 3">
    <name type="scientific">Actinomadura bangladeshensis</name>
    <dbReference type="NCBI Taxonomy" id="453573"/>
    <lineage>
        <taxon>Bacteria</taxon>
        <taxon>Bacillati</taxon>
        <taxon>Actinomycetota</taxon>
        <taxon>Actinomycetes</taxon>
        <taxon>Streptosporangiales</taxon>
        <taxon>Thermomonosporaceae</taxon>
        <taxon>Actinomadura</taxon>
    </lineage>
</organism>
<feature type="transmembrane region" description="Helical" evidence="1">
    <location>
        <begin position="39"/>
        <end position="56"/>
    </location>
</feature>
<comment type="caution">
    <text evidence="2">The sequence shown here is derived from an EMBL/GenBank/DDBJ whole genome shotgun (WGS) entry which is preliminary data.</text>
</comment>
<accession>A0A4R4NIA9</accession>
<keyword evidence="1" id="KW-0812">Transmembrane</keyword>
<keyword evidence="1" id="KW-0472">Membrane</keyword>